<dbReference type="RefSeq" id="WP_085863151.1">
    <property type="nucleotide sequence ID" value="NZ_FWFT01000001.1"/>
</dbReference>
<protein>
    <submittedName>
        <fullName evidence="2">Uncharacterized protein</fullName>
    </submittedName>
</protein>
<keyword evidence="1" id="KW-0812">Transmembrane</keyword>
<sequence length="82" mass="8417">MNALLIAVLAAAFGYVGVAAVLGDAASANLVVGYVVASGLAAAVSYVRPGWAARVKWAWIILSLVVIYGIISGPLNYLRLNA</sequence>
<dbReference type="EMBL" id="FWFT01000001">
    <property type="protein sequence ID" value="SLN19854.1"/>
    <property type="molecule type" value="Genomic_DNA"/>
</dbReference>
<keyword evidence="3" id="KW-1185">Reference proteome</keyword>
<feature type="transmembrane region" description="Helical" evidence="1">
    <location>
        <begin position="59"/>
        <end position="78"/>
    </location>
</feature>
<feature type="transmembrane region" description="Helical" evidence="1">
    <location>
        <begin position="29"/>
        <end position="47"/>
    </location>
</feature>
<name>A0A1Y5RKV2_9RHOB</name>
<gene>
    <name evidence="2" type="ORF">PSJ8397_00720</name>
</gene>
<proteinExistence type="predicted"/>
<keyword evidence="1" id="KW-0472">Membrane</keyword>
<accession>A0A1Y5RKV2</accession>
<dbReference type="Proteomes" id="UP000193623">
    <property type="component" value="Unassembled WGS sequence"/>
</dbReference>
<evidence type="ECO:0000256" key="1">
    <source>
        <dbReference type="SAM" id="Phobius"/>
    </source>
</evidence>
<reference evidence="2 3" key="1">
    <citation type="submission" date="2017-03" db="EMBL/GenBank/DDBJ databases">
        <authorList>
            <person name="Afonso C.L."/>
            <person name="Miller P.J."/>
            <person name="Scott M.A."/>
            <person name="Spackman E."/>
            <person name="Goraichik I."/>
            <person name="Dimitrov K.M."/>
            <person name="Suarez D.L."/>
            <person name="Swayne D.E."/>
        </authorList>
    </citation>
    <scope>NUCLEOTIDE SEQUENCE [LARGE SCALE GENOMIC DNA]</scope>
    <source>
        <strain evidence="2 3">CECT 8397</strain>
    </source>
</reference>
<evidence type="ECO:0000313" key="3">
    <source>
        <dbReference type="Proteomes" id="UP000193623"/>
    </source>
</evidence>
<dbReference type="AlphaFoldDB" id="A0A1Y5RKV2"/>
<keyword evidence="1" id="KW-1133">Transmembrane helix</keyword>
<organism evidence="2 3">
    <name type="scientific">Pseudooctadecabacter jejudonensis</name>
    <dbReference type="NCBI Taxonomy" id="1391910"/>
    <lineage>
        <taxon>Bacteria</taxon>
        <taxon>Pseudomonadati</taxon>
        <taxon>Pseudomonadota</taxon>
        <taxon>Alphaproteobacteria</taxon>
        <taxon>Rhodobacterales</taxon>
        <taxon>Paracoccaceae</taxon>
        <taxon>Pseudooctadecabacter</taxon>
    </lineage>
</organism>
<evidence type="ECO:0000313" key="2">
    <source>
        <dbReference type="EMBL" id="SLN19854.1"/>
    </source>
</evidence>